<comment type="similarity">
    <text evidence="1">Belongs to the UPF0236 family.</text>
</comment>
<sequence>MDKIIKEGKKRKERWIVVRKDKKMIIMLLETIEYERTYYK</sequence>
<dbReference type="AlphaFoldDB" id="B0KBN2"/>
<dbReference type="KEGG" id="tpd:Teth39_1690"/>
<dbReference type="Pfam" id="PF06782">
    <property type="entry name" value="UPF0236"/>
    <property type="match status" value="1"/>
</dbReference>
<dbReference type="InterPro" id="IPR009620">
    <property type="entry name" value="UPF0236"/>
</dbReference>
<dbReference type="EMBL" id="CP000924">
    <property type="protein sequence ID" value="ABY95327.1"/>
    <property type="molecule type" value="Genomic_DNA"/>
</dbReference>
<dbReference type="HOGENOM" id="CLU_3297859_0_0_9"/>
<organism evidence="2 3">
    <name type="scientific">Thermoanaerobacter pseudethanolicus (strain ATCC 33223 / 39E)</name>
    <name type="common">Clostridium thermohydrosulfuricum</name>
    <dbReference type="NCBI Taxonomy" id="340099"/>
    <lineage>
        <taxon>Bacteria</taxon>
        <taxon>Bacillati</taxon>
        <taxon>Bacillota</taxon>
        <taxon>Clostridia</taxon>
        <taxon>Thermoanaerobacterales</taxon>
        <taxon>Thermoanaerobacteraceae</taxon>
        <taxon>Thermoanaerobacter</taxon>
    </lineage>
</organism>
<proteinExistence type="inferred from homology"/>
<evidence type="ECO:0000313" key="2">
    <source>
        <dbReference type="EMBL" id="ABY95327.1"/>
    </source>
</evidence>
<gene>
    <name evidence="2" type="ordered locus">Teth39_1690</name>
</gene>
<evidence type="ECO:0000313" key="3">
    <source>
        <dbReference type="Proteomes" id="UP000002156"/>
    </source>
</evidence>
<dbReference type="STRING" id="340099.Teth39_1690"/>
<dbReference type="Proteomes" id="UP000002156">
    <property type="component" value="Chromosome"/>
</dbReference>
<accession>B0KBN2</accession>
<reference evidence="3" key="1">
    <citation type="submission" date="2008-01" db="EMBL/GenBank/DDBJ databases">
        <title>Complete sequence of Thermoanaerobacter pseudethanolicus 39E.</title>
        <authorList>
            <person name="Copeland A."/>
            <person name="Lucas S."/>
            <person name="Lapidus A."/>
            <person name="Barry K."/>
            <person name="Glavina del Rio T."/>
            <person name="Dalin E."/>
            <person name="Tice H."/>
            <person name="Pitluck S."/>
            <person name="Bruce D."/>
            <person name="Goodwin L."/>
            <person name="Saunders E."/>
            <person name="Brettin T."/>
            <person name="Detter J.C."/>
            <person name="Han C."/>
            <person name="Schmutz J."/>
            <person name="Larimer F."/>
            <person name="Land M."/>
            <person name="Hauser L."/>
            <person name="Kyrpides N."/>
            <person name="Lykidis A."/>
            <person name="Hemme C."/>
            <person name="Fields M.W."/>
            <person name="He Z."/>
            <person name="Zhou J."/>
            <person name="Richardson P."/>
        </authorList>
    </citation>
    <scope>NUCLEOTIDE SEQUENCE [LARGE SCALE GENOMIC DNA]</scope>
    <source>
        <strain evidence="3">ATCC 33223 / DSM 2355 / 39E</strain>
    </source>
</reference>
<keyword evidence="3" id="KW-1185">Reference proteome</keyword>
<name>B0KBN2_THEP3</name>
<evidence type="ECO:0000256" key="1">
    <source>
        <dbReference type="ARBA" id="ARBA00006539"/>
    </source>
</evidence>
<protein>
    <submittedName>
        <fullName evidence="2">Uncharacterized protein</fullName>
    </submittedName>
</protein>